<organism evidence="1 2">
    <name type="scientific">Deinococcus carri</name>
    <dbReference type="NCBI Taxonomy" id="1211323"/>
    <lineage>
        <taxon>Bacteria</taxon>
        <taxon>Thermotogati</taxon>
        <taxon>Deinococcota</taxon>
        <taxon>Deinococci</taxon>
        <taxon>Deinococcales</taxon>
        <taxon>Deinococcaceae</taxon>
        <taxon>Deinococcus</taxon>
    </lineage>
</organism>
<dbReference type="EMBL" id="BAABRP010000024">
    <property type="protein sequence ID" value="GAA5514774.1"/>
    <property type="molecule type" value="Genomic_DNA"/>
</dbReference>
<dbReference type="RefSeq" id="WP_345467882.1">
    <property type="nucleotide sequence ID" value="NZ_BAABRP010000024.1"/>
</dbReference>
<comment type="caution">
    <text evidence="1">The sequence shown here is derived from an EMBL/GenBank/DDBJ whole genome shotgun (WGS) entry which is preliminary data.</text>
</comment>
<protein>
    <submittedName>
        <fullName evidence="1">Uncharacterized protein</fullName>
    </submittedName>
</protein>
<reference evidence="1 2" key="1">
    <citation type="submission" date="2024-02" db="EMBL/GenBank/DDBJ databases">
        <title>Deinococcus carri NBRC 110142.</title>
        <authorList>
            <person name="Ichikawa N."/>
            <person name="Katano-Makiyama Y."/>
            <person name="Hidaka K."/>
        </authorList>
    </citation>
    <scope>NUCLEOTIDE SEQUENCE [LARGE SCALE GENOMIC DNA]</scope>
    <source>
        <strain evidence="1 2">NBRC 110142</strain>
    </source>
</reference>
<accession>A0ABP9WBS3</accession>
<name>A0ABP9WBS3_9DEIO</name>
<proteinExistence type="predicted"/>
<dbReference type="Proteomes" id="UP001401887">
    <property type="component" value="Unassembled WGS sequence"/>
</dbReference>
<sequence length="152" mass="15944">MTGSLALEIQELARPELDEVFDALGMSVTVSRAAPVPDAPPPDLDPWGGLTLPPAASGAQESAIYPAYGYQLSTRERQEKGIGADIPVPIWEVLVHHAAPLDEPGFSLTLHGGELPAPLALDVIGDAEDIGAVRVCWRLLCRAPGARHALGG</sequence>
<evidence type="ECO:0000313" key="1">
    <source>
        <dbReference type="EMBL" id="GAA5514774.1"/>
    </source>
</evidence>
<gene>
    <name evidence="1" type="ORF">Dcar01_03535</name>
</gene>
<keyword evidence="2" id="KW-1185">Reference proteome</keyword>
<evidence type="ECO:0000313" key="2">
    <source>
        <dbReference type="Proteomes" id="UP001401887"/>
    </source>
</evidence>